<evidence type="ECO:0000313" key="2">
    <source>
        <dbReference type="Proteomes" id="UP000274033"/>
    </source>
</evidence>
<proteinExistence type="predicted"/>
<dbReference type="AlphaFoldDB" id="A0A3N9UAI8"/>
<name>A0A3N9UAI8_9BACI</name>
<reference evidence="1 2" key="1">
    <citation type="journal article" date="2013" name="J. Microbiol.">
        <title>Lysinibacillus chungkukjangi sp. nov., isolated from Chungkukjang, Korean fermented soybean food.</title>
        <authorList>
            <person name="Kim S.J."/>
            <person name="Jang Y.H."/>
            <person name="Hamada M."/>
            <person name="Ahn J.H."/>
            <person name="Weon H.Y."/>
            <person name="Suzuki K."/>
            <person name="Whang K.S."/>
            <person name="Kwon S.W."/>
        </authorList>
    </citation>
    <scope>NUCLEOTIDE SEQUENCE [LARGE SCALE GENOMIC DNA]</scope>
    <source>
        <strain evidence="1 2">MCCC 1A12701</strain>
    </source>
</reference>
<dbReference type="Proteomes" id="UP000274033">
    <property type="component" value="Unassembled WGS sequence"/>
</dbReference>
<evidence type="ECO:0000313" key="1">
    <source>
        <dbReference type="EMBL" id="RQW73455.1"/>
    </source>
</evidence>
<dbReference type="RefSeq" id="WP_124766429.1">
    <property type="nucleotide sequence ID" value="NZ_JAFBDY010000019.1"/>
</dbReference>
<keyword evidence="2" id="KW-1185">Reference proteome</keyword>
<protein>
    <submittedName>
        <fullName evidence="1">Uncharacterized protein</fullName>
    </submittedName>
</protein>
<dbReference type="OrthoDB" id="1655185at2"/>
<organism evidence="1 2">
    <name type="scientific">Lysinibacillus composti</name>
    <dbReference type="NCBI Taxonomy" id="720633"/>
    <lineage>
        <taxon>Bacteria</taxon>
        <taxon>Bacillati</taxon>
        <taxon>Bacillota</taxon>
        <taxon>Bacilli</taxon>
        <taxon>Bacillales</taxon>
        <taxon>Bacillaceae</taxon>
        <taxon>Lysinibacillus</taxon>
    </lineage>
</organism>
<gene>
    <name evidence="1" type="ORF">EBB45_16410</name>
</gene>
<dbReference type="EMBL" id="RRCT01000020">
    <property type="protein sequence ID" value="RQW73455.1"/>
    <property type="molecule type" value="Genomic_DNA"/>
</dbReference>
<comment type="caution">
    <text evidence="1">The sequence shown here is derived from an EMBL/GenBank/DDBJ whole genome shotgun (WGS) entry which is preliminary data.</text>
</comment>
<sequence length="118" mass="13718">MEINEHLFEKRPLEEINKCYSIPFMLMTNSTKPFIALGRTKEGYYFSTPYFMLKNIVLDESFIEIILLIPVGMDGCVVDYPESFYSLQTTKNSIFVSTKPFSEIQTCSSEFVNRELID</sequence>
<accession>A0A3N9UAI8</accession>